<protein>
    <submittedName>
        <fullName evidence="2">Uncharacterized protein</fullName>
    </submittedName>
</protein>
<comment type="caution">
    <text evidence="2">The sequence shown here is derived from an EMBL/GenBank/DDBJ whole genome shotgun (WGS) entry which is preliminary data.</text>
</comment>
<keyword evidence="3" id="KW-1185">Reference proteome</keyword>
<proteinExistence type="predicted"/>
<name>A0ABU8B555_9BRAD</name>
<feature type="region of interest" description="Disordered" evidence="1">
    <location>
        <begin position="196"/>
        <end position="220"/>
    </location>
</feature>
<accession>A0ABU8B555</accession>
<dbReference type="Proteomes" id="UP001364224">
    <property type="component" value="Unassembled WGS sequence"/>
</dbReference>
<evidence type="ECO:0000256" key="1">
    <source>
        <dbReference type="SAM" id="MobiDB-lite"/>
    </source>
</evidence>
<evidence type="ECO:0000313" key="2">
    <source>
        <dbReference type="EMBL" id="MEH2553653.1"/>
    </source>
</evidence>
<dbReference type="EMBL" id="JAZHRV010000001">
    <property type="protein sequence ID" value="MEH2553653.1"/>
    <property type="molecule type" value="Genomic_DNA"/>
</dbReference>
<reference evidence="2 3" key="1">
    <citation type="submission" date="2024-02" db="EMBL/GenBank/DDBJ databases">
        <title>Adaptive strategies in a cosmopolitan and abundant soil bacterium.</title>
        <authorList>
            <person name="Carini P."/>
        </authorList>
    </citation>
    <scope>NUCLEOTIDE SEQUENCE [LARGE SCALE GENOMIC DNA]</scope>
    <source>
        <strain evidence="2 3">AZCC 1608</strain>
    </source>
</reference>
<evidence type="ECO:0000313" key="3">
    <source>
        <dbReference type="Proteomes" id="UP001364224"/>
    </source>
</evidence>
<sequence>MSIVHVVGRFAASVGAFEYVVRGLPTRQMKSDFAARAGMPDRTFYTATTSARLRAYEAIHQVKLIRILYWQPPRYPASGADIVHVQATDLFANFLAVTKASHRRRSLVSTHGGLFHTCFGSSLNLFGEITPMSVRVYASIAVSHTDHEPFSRIRLSGSFCIENGAKIRKLANVANAFPTKAMTCVRRVDGGVRAGRAPFAAPTRGRSTRMRRSQFARSTPTHSIRKAVPAACCLRRSGPRASPYGKYRCDWLHARQRSRRIA</sequence>
<gene>
    <name evidence="2" type="ORF">V1286_001182</name>
</gene>
<organism evidence="2 3">
    <name type="scientific">Bradyrhizobium algeriense</name>
    <dbReference type="NCBI Taxonomy" id="634784"/>
    <lineage>
        <taxon>Bacteria</taxon>
        <taxon>Pseudomonadati</taxon>
        <taxon>Pseudomonadota</taxon>
        <taxon>Alphaproteobacteria</taxon>
        <taxon>Hyphomicrobiales</taxon>
        <taxon>Nitrobacteraceae</taxon>
        <taxon>Bradyrhizobium</taxon>
    </lineage>
</organism>